<gene>
    <name evidence="2" type="ORF">PTTG_25913</name>
</gene>
<evidence type="ECO:0000313" key="2">
    <source>
        <dbReference type="EMBL" id="OAV97659.1"/>
    </source>
</evidence>
<feature type="region of interest" description="Disordered" evidence="1">
    <location>
        <begin position="1"/>
        <end position="20"/>
    </location>
</feature>
<dbReference type="VEuPathDB" id="FungiDB:PTTG_25913"/>
<dbReference type="EMBL" id="ADAS02000011">
    <property type="protein sequence ID" value="OAV97659.1"/>
    <property type="molecule type" value="Genomic_DNA"/>
</dbReference>
<name>A0A180GZ74_PUCT1</name>
<keyword evidence="4" id="KW-1185">Reference proteome</keyword>
<protein>
    <submittedName>
        <fullName evidence="2 3">Uncharacterized protein</fullName>
    </submittedName>
</protein>
<dbReference type="AlphaFoldDB" id="A0A180GZ74"/>
<dbReference type="EnsemblFungi" id="PTTG_25913-t43_1">
    <property type="protein sequence ID" value="PTTG_25913-t43_1-p1"/>
    <property type="gene ID" value="PTTG_25913"/>
</dbReference>
<sequence length="92" mass="10577">MSDQSSPPIPLRMSLPGSPNPNAFRLQSTNQIFSITPNVNSLHSVRFQISTPDQSNPYQFGLLRELINHRLFKTSIFRLTHLKLIIVRFVQM</sequence>
<proteinExistence type="predicted"/>
<reference evidence="3" key="4">
    <citation type="submission" date="2025-05" db="UniProtKB">
        <authorList>
            <consortium name="EnsemblFungi"/>
        </authorList>
    </citation>
    <scope>IDENTIFICATION</scope>
    <source>
        <strain evidence="3">isolate 1-1 / race 1 (BBBD)</strain>
    </source>
</reference>
<organism evidence="2">
    <name type="scientific">Puccinia triticina (isolate 1-1 / race 1 (BBBD))</name>
    <name type="common">Brown leaf rust fungus</name>
    <dbReference type="NCBI Taxonomy" id="630390"/>
    <lineage>
        <taxon>Eukaryota</taxon>
        <taxon>Fungi</taxon>
        <taxon>Dikarya</taxon>
        <taxon>Basidiomycota</taxon>
        <taxon>Pucciniomycotina</taxon>
        <taxon>Pucciniomycetes</taxon>
        <taxon>Pucciniales</taxon>
        <taxon>Pucciniaceae</taxon>
        <taxon>Puccinia</taxon>
    </lineage>
</organism>
<evidence type="ECO:0000313" key="4">
    <source>
        <dbReference type="Proteomes" id="UP000005240"/>
    </source>
</evidence>
<reference evidence="3 4" key="3">
    <citation type="journal article" date="2017" name="G3 (Bethesda)">
        <title>Comparative analysis highlights variable genome content of wheat rusts and divergence of the mating loci.</title>
        <authorList>
            <person name="Cuomo C.A."/>
            <person name="Bakkeren G."/>
            <person name="Khalil H.B."/>
            <person name="Panwar V."/>
            <person name="Joly D."/>
            <person name="Linning R."/>
            <person name="Sakthikumar S."/>
            <person name="Song X."/>
            <person name="Adiconis X."/>
            <person name="Fan L."/>
            <person name="Goldberg J.M."/>
            <person name="Levin J.Z."/>
            <person name="Young S."/>
            <person name="Zeng Q."/>
            <person name="Anikster Y."/>
            <person name="Bruce M."/>
            <person name="Wang M."/>
            <person name="Yin C."/>
            <person name="McCallum B."/>
            <person name="Szabo L.J."/>
            <person name="Hulbert S."/>
            <person name="Chen X."/>
            <person name="Fellers J.P."/>
        </authorList>
    </citation>
    <scope>NUCLEOTIDE SEQUENCE</scope>
    <source>
        <strain evidence="4">Isolate 1-1 / race 1 (BBBD)</strain>
        <strain evidence="3">isolate 1-1 / race 1 (BBBD)</strain>
    </source>
</reference>
<accession>A0A180GZ74</accession>
<reference evidence="2" key="1">
    <citation type="submission" date="2009-11" db="EMBL/GenBank/DDBJ databases">
        <authorList>
            <consortium name="The Broad Institute Genome Sequencing Platform"/>
            <person name="Ward D."/>
            <person name="Feldgarden M."/>
            <person name="Earl A."/>
            <person name="Young S.K."/>
            <person name="Zeng Q."/>
            <person name="Koehrsen M."/>
            <person name="Alvarado L."/>
            <person name="Berlin A."/>
            <person name="Bochicchio J."/>
            <person name="Borenstein D."/>
            <person name="Chapman S.B."/>
            <person name="Chen Z."/>
            <person name="Engels R."/>
            <person name="Freedman E."/>
            <person name="Gellesch M."/>
            <person name="Goldberg J."/>
            <person name="Griggs A."/>
            <person name="Gujja S."/>
            <person name="Heilman E."/>
            <person name="Heiman D."/>
            <person name="Hepburn T."/>
            <person name="Howarth C."/>
            <person name="Jen D."/>
            <person name="Larson L."/>
            <person name="Lewis B."/>
            <person name="Mehta T."/>
            <person name="Park D."/>
            <person name="Pearson M."/>
            <person name="Roberts A."/>
            <person name="Saif S."/>
            <person name="Shea T."/>
            <person name="Shenoy N."/>
            <person name="Sisk P."/>
            <person name="Stolte C."/>
            <person name="Sykes S."/>
            <person name="Thomson T."/>
            <person name="Walk T."/>
            <person name="White J."/>
            <person name="Yandava C."/>
            <person name="Izard J."/>
            <person name="Baranova O.V."/>
            <person name="Blanton J.M."/>
            <person name="Tanner A.C."/>
            <person name="Dewhirst F.E."/>
            <person name="Haas B."/>
            <person name="Nusbaum C."/>
            <person name="Birren B."/>
        </authorList>
    </citation>
    <scope>NUCLEOTIDE SEQUENCE [LARGE SCALE GENOMIC DNA]</scope>
    <source>
        <strain evidence="2">1-1 BBBD Race 1</strain>
    </source>
</reference>
<dbReference type="Proteomes" id="UP000005240">
    <property type="component" value="Unassembled WGS sequence"/>
</dbReference>
<reference evidence="2" key="2">
    <citation type="submission" date="2016-05" db="EMBL/GenBank/DDBJ databases">
        <title>Comparative analysis highlights variable genome content of wheat rusts and divergence of the mating loci.</title>
        <authorList>
            <person name="Cuomo C.A."/>
            <person name="Bakkeren G."/>
            <person name="Szabo L."/>
            <person name="Khalil H."/>
            <person name="Joly D."/>
            <person name="Goldberg J."/>
            <person name="Young S."/>
            <person name="Zeng Q."/>
            <person name="Fellers J."/>
        </authorList>
    </citation>
    <scope>NUCLEOTIDE SEQUENCE [LARGE SCALE GENOMIC DNA]</scope>
    <source>
        <strain evidence="2">1-1 BBBD Race 1</strain>
    </source>
</reference>
<evidence type="ECO:0000313" key="3">
    <source>
        <dbReference type="EnsemblFungi" id="PTTG_25913-t43_1-p1"/>
    </source>
</evidence>
<evidence type="ECO:0000256" key="1">
    <source>
        <dbReference type="SAM" id="MobiDB-lite"/>
    </source>
</evidence>